<dbReference type="GO" id="GO:0006096">
    <property type="term" value="P:glycolytic process"/>
    <property type="evidence" value="ECO:0007669"/>
    <property type="project" value="UniProtKB-UniPathway"/>
</dbReference>
<comment type="pathway">
    <text evidence="2">Carbohydrate degradation; glycolysis; D-glyceraldehyde 3-phosphate and glycerone phosphate from D-glucose: step 4/4.</text>
</comment>
<protein>
    <recommendedName>
        <fullName evidence="8">Probable fructose-bisphosphate aldolase class 1</fullName>
        <ecNumber evidence="4">4.1.2.13</ecNumber>
    </recommendedName>
    <alternativeName>
        <fullName evidence="7">Fructose-bisphosphate aldolase class I</fullName>
    </alternativeName>
</protein>
<gene>
    <name evidence="9" type="ORF">A3D71_02635</name>
</gene>
<name>A0A1F6DZM3_9BACT</name>
<evidence type="ECO:0000256" key="6">
    <source>
        <dbReference type="ARBA" id="ARBA00023239"/>
    </source>
</evidence>
<evidence type="ECO:0000256" key="8">
    <source>
        <dbReference type="ARBA" id="ARBA00072515"/>
    </source>
</evidence>
<dbReference type="EC" id="4.1.2.13" evidence="4"/>
<sequence length="342" mass="37152">MDIELLKKTAKQMVATGKGILAADESSGTCQKRFESVGVPCTEENRRAYRETLLTADGLEQYISGVILYDETIRQETNEGEAFAAVLEKKGILPGIKVDAGLKGLALHDGEKVTEGLDGLRERLAEYKTLGARFAKWRAVITIGKDMPSDACIHANAHAMARYAALCQEAGIVPMVEPEILIDGDHSIGRCYEVSVAILKKTFGELAGQDVAVEGVILKTSMVIAGKKAAKQAGMEEVAKETVRAFKETLPAGLTGVAFLSGGQTDEQATEHLNAMNVMEKLPWPLSFSYGRALQNPVLKIWAENPNANIAKAQEALLFRSKMNSLATQGKYSSEMEKERPY</sequence>
<dbReference type="Pfam" id="PF00274">
    <property type="entry name" value="Glycolytic"/>
    <property type="match status" value="1"/>
</dbReference>
<proteinExistence type="inferred from homology"/>
<dbReference type="SUPFAM" id="SSF51569">
    <property type="entry name" value="Aldolase"/>
    <property type="match status" value="1"/>
</dbReference>
<dbReference type="FunFam" id="3.20.20.70:FF:000140">
    <property type="entry name" value="Fructose-bisphosphate aldolase"/>
    <property type="match status" value="1"/>
</dbReference>
<reference evidence="9 10" key="1">
    <citation type="journal article" date="2016" name="Nat. Commun.">
        <title>Thousands of microbial genomes shed light on interconnected biogeochemical processes in an aquifer system.</title>
        <authorList>
            <person name="Anantharaman K."/>
            <person name="Brown C.T."/>
            <person name="Hug L.A."/>
            <person name="Sharon I."/>
            <person name="Castelle C.J."/>
            <person name="Probst A.J."/>
            <person name="Thomas B.C."/>
            <person name="Singh A."/>
            <person name="Wilkins M.J."/>
            <person name="Karaoz U."/>
            <person name="Brodie E.L."/>
            <person name="Williams K.H."/>
            <person name="Hubbard S.S."/>
            <person name="Banfield J.F."/>
        </authorList>
    </citation>
    <scope>NUCLEOTIDE SEQUENCE [LARGE SCALE GENOMIC DNA]</scope>
</reference>
<dbReference type="Proteomes" id="UP000177652">
    <property type="component" value="Unassembled WGS sequence"/>
</dbReference>
<comment type="catalytic activity">
    <reaction evidence="1">
        <text>beta-D-fructose 1,6-bisphosphate = D-glyceraldehyde 3-phosphate + dihydroxyacetone phosphate</text>
        <dbReference type="Rhea" id="RHEA:14729"/>
        <dbReference type="ChEBI" id="CHEBI:32966"/>
        <dbReference type="ChEBI" id="CHEBI:57642"/>
        <dbReference type="ChEBI" id="CHEBI:59776"/>
        <dbReference type="EC" id="4.1.2.13"/>
    </reaction>
</comment>
<dbReference type="UniPathway" id="UPA00109">
    <property type="reaction ID" value="UER00183"/>
</dbReference>
<dbReference type="AlphaFoldDB" id="A0A1F6DZM3"/>
<evidence type="ECO:0000313" key="9">
    <source>
        <dbReference type="EMBL" id="OGG66442.1"/>
    </source>
</evidence>
<dbReference type="STRING" id="1798497.A3D71_02635"/>
<dbReference type="GO" id="GO:0004332">
    <property type="term" value="F:fructose-bisphosphate aldolase activity"/>
    <property type="evidence" value="ECO:0007669"/>
    <property type="project" value="UniProtKB-EC"/>
</dbReference>
<comment type="caution">
    <text evidence="9">The sequence shown here is derived from an EMBL/GenBank/DDBJ whole genome shotgun (WGS) entry which is preliminary data.</text>
</comment>
<dbReference type="Gene3D" id="3.20.20.70">
    <property type="entry name" value="Aldolase class I"/>
    <property type="match status" value="1"/>
</dbReference>
<dbReference type="EMBL" id="MFLK01000007">
    <property type="protein sequence ID" value="OGG66442.1"/>
    <property type="molecule type" value="Genomic_DNA"/>
</dbReference>
<evidence type="ECO:0000256" key="7">
    <source>
        <dbReference type="ARBA" id="ARBA00029799"/>
    </source>
</evidence>
<comment type="similarity">
    <text evidence="3">Belongs to the class I fructose-bisphosphate aldolase family.</text>
</comment>
<keyword evidence="5" id="KW-0324">Glycolysis</keyword>
<keyword evidence="6" id="KW-0456">Lyase</keyword>
<evidence type="ECO:0000256" key="5">
    <source>
        <dbReference type="ARBA" id="ARBA00023152"/>
    </source>
</evidence>
<dbReference type="NCBIfam" id="NF033379">
    <property type="entry name" value="FrucBisAld_I"/>
    <property type="match status" value="1"/>
</dbReference>
<evidence type="ECO:0000256" key="3">
    <source>
        <dbReference type="ARBA" id="ARBA00010387"/>
    </source>
</evidence>
<evidence type="ECO:0000313" key="10">
    <source>
        <dbReference type="Proteomes" id="UP000177652"/>
    </source>
</evidence>
<evidence type="ECO:0000256" key="2">
    <source>
        <dbReference type="ARBA" id="ARBA00004714"/>
    </source>
</evidence>
<accession>A0A1F6DZM3</accession>
<evidence type="ECO:0000256" key="4">
    <source>
        <dbReference type="ARBA" id="ARBA00013068"/>
    </source>
</evidence>
<dbReference type="InterPro" id="IPR000741">
    <property type="entry name" value="FBA_I"/>
</dbReference>
<evidence type="ECO:0000256" key="1">
    <source>
        <dbReference type="ARBA" id="ARBA00000441"/>
    </source>
</evidence>
<dbReference type="InterPro" id="IPR013785">
    <property type="entry name" value="Aldolase_TIM"/>
</dbReference>
<dbReference type="PANTHER" id="PTHR11627">
    <property type="entry name" value="FRUCTOSE-BISPHOSPHATE ALDOLASE"/>
    <property type="match status" value="1"/>
</dbReference>
<organism evidence="9 10">
    <name type="scientific">Candidatus Kaiserbacteria bacterium RIFCSPHIGHO2_02_FULL_55_20</name>
    <dbReference type="NCBI Taxonomy" id="1798497"/>
    <lineage>
        <taxon>Bacteria</taxon>
        <taxon>Candidatus Kaiseribacteriota</taxon>
    </lineage>
</organism>